<protein>
    <submittedName>
        <fullName evidence="2">Uncharacterized protein</fullName>
    </submittedName>
</protein>
<accession>A0A0A0F2C4</accession>
<keyword evidence="1" id="KW-0472">Membrane</keyword>
<feature type="transmembrane region" description="Helical" evidence="1">
    <location>
        <begin position="119"/>
        <end position="137"/>
    </location>
</feature>
<evidence type="ECO:0000313" key="2">
    <source>
        <dbReference type="EMBL" id="KGM56944.1"/>
    </source>
</evidence>
<dbReference type="AlphaFoldDB" id="A0A0A0F2C4"/>
<dbReference type="eggNOG" id="ENOG5030HFC">
    <property type="taxonomic scope" value="Bacteria"/>
</dbReference>
<gene>
    <name evidence="2" type="ORF">N799_01980</name>
</gene>
<keyword evidence="1" id="KW-1133">Transmembrane helix</keyword>
<proteinExistence type="predicted"/>
<dbReference type="Proteomes" id="UP000029989">
    <property type="component" value="Unassembled WGS sequence"/>
</dbReference>
<keyword evidence="3" id="KW-1185">Reference proteome</keyword>
<dbReference type="EMBL" id="AVPT01000007">
    <property type="protein sequence ID" value="KGM56944.1"/>
    <property type="molecule type" value="Genomic_DNA"/>
</dbReference>
<keyword evidence="1" id="KW-0812">Transmembrane</keyword>
<feature type="transmembrane region" description="Helical" evidence="1">
    <location>
        <begin position="30"/>
        <end position="49"/>
    </location>
</feature>
<comment type="caution">
    <text evidence="2">The sequence shown here is derived from an EMBL/GenBank/DDBJ whole genome shotgun (WGS) entry which is preliminary data.</text>
</comment>
<feature type="transmembrane region" description="Helical" evidence="1">
    <location>
        <begin position="61"/>
        <end position="81"/>
    </location>
</feature>
<sequence length="150" mass="16004">MLMLGGALGIAIGIWLAAQALSQSWLYIFMVVPFIGLFVWSLYTGIRLWRGDSYGRKWAPILFASQIPIIATPGATVHWFTGAQFGPALKLAGQAVEATLSANVGANGQFFLASGGDQTILGINLFAAIALFCLVRSNKSFKPKPLRGSA</sequence>
<reference evidence="2 3" key="1">
    <citation type="journal article" date="2015" name="Stand. Genomic Sci.">
        <title>Genomic information of the arsenic-resistant bacterium Lysobacter arseniciresistens type strain ZS79(T) and comparison of Lysobacter draft genomes.</title>
        <authorList>
            <person name="Liu L."/>
            <person name="Zhang S."/>
            <person name="Luo M."/>
            <person name="Wang G."/>
        </authorList>
    </citation>
    <scope>NUCLEOTIDE SEQUENCE [LARGE SCALE GENOMIC DNA]</scope>
    <source>
        <strain evidence="2 3">ZS79</strain>
    </source>
</reference>
<evidence type="ECO:0000313" key="3">
    <source>
        <dbReference type="Proteomes" id="UP000029989"/>
    </source>
</evidence>
<name>A0A0A0F2C4_9GAMM</name>
<organism evidence="2 3">
    <name type="scientific">Lysobacter arseniciresistens ZS79</name>
    <dbReference type="NCBI Taxonomy" id="913325"/>
    <lineage>
        <taxon>Bacteria</taxon>
        <taxon>Pseudomonadati</taxon>
        <taxon>Pseudomonadota</taxon>
        <taxon>Gammaproteobacteria</taxon>
        <taxon>Lysobacterales</taxon>
        <taxon>Lysobacteraceae</taxon>
        <taxon>Novilysobacter</taxon>
    </lineage>
</organism>
<evidence type="ECO:0000256" key="1">
    <source>
        <dbReference type="SAM" id="Phobius"/>
    </source>
</evidence>